<dbReference type="Gene3D" id="1.10.287.130">
    <property type="match status" value="1"/>
</dbReference>
<dbReference type="KEGG" id="cpor:BED41_01210"/>
<keyword evidence="12 15" id="KW-1133">Transmembrane helix</keyword>
<dbReference type="GO" id="GO:0005524">
    <property type="term" value="F:ATP binding"/>
    <property type="evidence" value="ECO:0007669"/>
    <property type="project" value="UniProtKB-KW"/>
</dbReference>
<dbReference type="SMART" id="SM00388">
    <property type="entry name" value="HisKA"/>
    <property type="match status" value="1"/>
</dbReference>
<dbReference type="Pfam" id="PF02518">
    <property type="entry name" value="HATPase_c"/>
    <property type="match status" value="1"/>
</dbReference>
<keyword evidence="14 15" id="KW-0472">Membrane</keyword>
<dbReference type="PRINTS" id="PR00344">
    <property type="entry name" value="BCTRLSENSOR"/>
</dbReference>
<keyword evidence="6" id="KW-0597">Phosphoprotein</keyword>
<dbReference type="GO" id="GO:0000155">
    <property type="term" value="F:phosphorelay sensor kinase activity"/>
    <property type="evidence" value="ECO:0007669"/>
    <property type="project" value="InterPro"/>
</dbReference>
<evidence type="ECO:0000256" key="10">
    <source>
        <dbReference type="ARBA" id="ARBA00022777"/>
    </source>
</evidence>
<keyword evidence="11" id="KW-0067">ATP-binding</keyword>
<feature type="domain" description="Histidine kinase" evidence="16">
    <location>
        <begin position="262"/>
        <end position="465"/>
    </location>
</feature>
<evidence type="ECO:0000256" key="14">
    <source>
        <dbReference type="ARBA" id="ARBA00023136"/>
    </source>
</evidence>
<keyword evidence="7" id="KW-0808">Transferase</keyword>
<evidence type="ECO:0000256" key="13">
    <source>
        <dbReference type="ARBA" id="ARBA00023012"/>
    </source>
</evidence>
<evidence type="ECO:0000256" key="7">
    <source>
        <dbReference type="ARBA" id="ARBA00022679"/>
    </source>
</evidence>
<dbReference type="InterPro" id="IPR003594">
    <property type="entry name" value="HATPase_dom"/>
</dbReference>
<comment type="subcellular location">
    <subcellularLocation>
        <location evidence="2">Cell inner membrane</location>
        <topology evidence="2">Multi-pass membrane protein</topology>
    </subcellularLocation>
</comment>
<reference evidence="18" key="1">
    <citation type="submission" date="2016-08" db="EMBL/GenBank/DDBJ databases">
        <title>Complete genome of Cloacibacillus porcorum.</title>
        <authorList>
            <person name="Looft T."/>
            <person name="Bayles D.O."/>
            <person name="Alt D.P."/>
        </authorList>
    </citation>
    <scope>NUCLEOTIDE SEQUENCE [LARGE SCALE GENOMIC DNA]</scope>
    <source>
        <strain evidence="18">CL-84</strain>
    </source>
</reference>
<evidence type="ECO:0000256" key="1">
    <source>
        <dbReference type="ARBA" id="ARBA00000085"/>
    </source>
</evidence>
<dbReference type="PANTHER" id="PTHR44936:SF5">
    <property type="entry name" value="SENSOR HISTIDINE KINASE ENVZ"/>
    <property type="match status" value="1"/>
</dbReference>
<dbReference type="Proteomes" id="UP000093044">
    <property type="component" value="Chromosome"/>
</dbReference>
<dbReference type="STRING" id="1197717.BED41_01210"/>
<protein>
    <recommendedName>
        <fullName evidence="3">histidine kinase</fullName>
        <ecNumber evidence="3">2.7.13.3</ecNumber>
    </recommendedName>
</protein>
<dbReference type="EC" id="2.7.13.3" evidence="3"/>
<dbReference type="PROSITE" id="PS50109">
    <property type="entry name" value="HIS_KIN"/>
    <property type="match status" value="1"/>
</dbReference>
<dbReference type="PANTHER" id="PTHR44936">
    <property type="entry name" value="SENSOR PROTEIN CREC"/>
    <property type="match status" value="1"/>
</dbReference>
<evidence type="ECO:0000256" key="5">
    <source>
        <dbReference type="ARBA" id="ARBA00022519"/>
    </source>
</evidence>
<dbReference type="InterPro" id="IPR003661">
    <property type="entry name" value="HisK_dim/P_dom"/>
</dbReference>
<dbReference type="Gene3D" id="3.30.565.10">
    <property type="entry name" value="Histidine kinase-like ATPase, C-terminal domain"/>
    <property type="match status" value="1"/>
</dbReference>
<evidence type="ECO:0000256" key="9">
    <source>
        <dbReference type="ARBA" id="ARBA00022741"/>
    </source>
</evidence>
<comment type="catalytic activity">
    <reaction evidence="1">
        <text>ATP + protein L-histidine = ADP + protein N-phospho-L-histidine.</text>
        <dbReference type="EC" id="2.7.13.3"/>
    </reaction>
</comment>
<dbReference type="InterPro" id="IPR005467">
    <property type="entry name" value="His_kinase_dom"/>
</dbReference>
<dbReference type="InterPro" id="IPR036097">
    <property type="entry name" value="HisK_dim/P_sf"/>
</dbReference>
<dbReference type="InterPro" id="IPR004358">
    <property type="entry name" value="Sig_transdc_His_kin-like_C"/>
</dbReference>
<dbReference type="SUPFAM" id="SSF55874">
    <property type="entry name" value="ATPase domain of HSP90 chaperone/DNA topoisomerase II/histidine kinase"/>
    <property type="match status" value="1"/>
</dbReference>
<dbReference type="SMART" id="SM00387">
    <property type="entry name" value="HATPase_c"/>
    <property type="match status" value="1"/>
</dbReference>
<evidence type="ECO:0000256" key="4">
    <source>
        <dbReference type="ARBA" id="ARBA00022475"/>
    </source>
</evidence>
<evidence type="ECO:0000256" key="2">
    <source>
        <dbReference type="ARBA" id="ARBA00004429"/>
    </source>
</evidence>
<keyword evidence="13" id="KW-0902">Two-component regulatory system</keyword>
<dbReference type="SUPFAM" id="SSF47384">
    <property type="entry name" value="Homodimeric domain of signal transducing histidine kinase"/>
    <property type="match status" value="1"/>
</dbReference>
<sequence>MKSFCRLIRPDSLFGLILLILVLGAAANQFINFYAVCSIQHSYAGEVLGIGQDYVSSVYQALNTMDGTQRGEYLKKLAASRDTLRKPFRFRMAAAPDWQSEDYYKSVNMKRAISEAVEAAGAAPPDVRARMLWPESPEAALPEYDGYIFPMLQVMIRMDDGGWLELTQPLSITDNRLIWRQRIFVLLESLIFSLIVIILIRCATRPIERLAQEAERFGRNPEAARPLDECGSREIREAAQSFNRMRARICDNLSERNGMLEAMGHDLRTPLARIQLRLGKIEPRELREKFAANIEEIRSIIEQGLELARSLHTSERAVPMDIVAFVESVADDMERGEGEIRLGSLPEDDTPPLVCARPTCLKRSIENLLTNAVKYAGGAVISVASDRENVSIRIEDEGPGIPEELLEKVFEPYYRLERSRNRESGGTGLGLSIARNMVLLNDGSLVLKNRPRGGLCAVITLPVMKTKRRA</sequence>
<dbReference type="InterPro" id="IPR050980">
    <property type="entry name" value="2C_sensor_his_kinase"/>
</dbReference>
<dbReference type="CDD" id="cd06225">
    <property type="entry name" value="HAMP"/>
    <property type="match status" value="1"/>
</dbReference>
<evidence type="ECO:0000256" key="15">
    <source>
        <dbReference type="SAM" id="Phobius"/>
    </source>
</evidence>
<dbReference type="EMBL" id="CP016757">
    <property type="protein sequence ID" value="ANZ43837.1"/>
    <property type="molecule type" value="Genomic_DNA"/>
</dbReference>
<dbReference type="InterPro" id="IPR003660">
    <property type="entry name" value="HAMP_dom"/>
</dbReference>
<evidence type="ECO:0000256" key="6">
    <source>
        <dbReference type="ARBA" id="ARBA00022553"/>
    </source>
</evidence>
<keyword evidence="8 15" id="KW-0812">Transmembrane</keyword>
<feature type="transmembrane region" description="Helical" evidence="15">
    <location>
        <begin position="183"/>
        <end position="200"/>
    </location>
</feature>
<dbReference type="Pfam" id="PF00672">
    <property type="entry name" value="HAMP"/>
    <property type="match status" value="1"/>
</dbReference>
<name>A0A1B2I1M3_9BACT</name>
<evidence type="ECO:0000259" key="16">
    <source>
        <dbReference type="PROSITE" id="PS50109"/>
    </source>
</evidence>
<keyword evidence="4" id="KW-1003">Cell membrane</keyword>
<evidence type="ECO:0000256" key="3">
    <source>
        <dbReference type="ARBA" id="ARBA00012438"/>
    </source>
</evidence>
<dbReference type="PROSITE" id="PS50885">
    <property type="entry name" value="HAMP"/>
    <property type="match status" value="1"/>
</dbReference>
<evidence type="ECO:0000256" key="11">
    <source>
        <dbReference type="ARBA" id="ARBA00022840"/>
    </source>
</evidence>
<dbReference type="CDD" id="cd00082">
    <property type="entry name" value="HisKA"/>
    <property type="match status" value="1"/>
</dbReference>
<evidence type="ECO:0000313" key="18">
    <source>
        <dbReference type="EMBL" id="ANZ43837.1"/>
    </source>
</evidence>
<evidence type="ECO:0000256" key="8">
    <source>
        <dbReference type="ARBA" id="ARBA00022692"/>
    </source>
</evidence>
<gene>
    <name evidence="18" type="ORF">BED41_01210</name>
</gene>
<feature type="domain" description="HAMP" evidence="17">
    <location>
        <begin position="204"/>
        <end position="254"/>
    </location>
</feature>
<organism evidence="18 19">
    <name type="scientific">Cloacibacillus porcorum</name>
    <dbReference type="NCBI Taxonomy" id="1197717"/>
    <lineage>
        <taxon>Bacteria</taxon>
        <taxon>Thermotogati</taxon>
        <taxon>Synergistota</taxon>
        <taxon>Synergistia</taxon>
        <taxon>Synergistales</taxon>
        <taxon>Synergistaceae</taxon>
        <taxon>Cloacibacillus</taxon>
    </lineage>
</organism>
<evidence type="ECO:0000259" key="17">
    <source>
        <dbReference type="PROSITE" id="PS50885"/>
    </source>
</evidence>
<dbReference type="RefSeq" id="WP_066742036.1">
    <property type="nucleotide sequence ID" value="NZ_CP016757.1"/>
</dbReference>
<keyword evidence="19" id="KW-1185">Reference proteome</keyword>
<dbReference type="GO" id="GO:0005886">
    <property type="term" value="C:plasma membrane"/>
    <property type="evidence" value="ECO:0007669"/>
    <property type="project" value="UniProtKB-SubCell"/>
</dbReference>
<dbReference type="GeneID" id="83056469"/>
<dbReference type="OrthoDB" id="3436at2"/>
<keyword evidence="9" id="KW-0547">Nucleotide-binding</keyword>
<dbReference type="InterPro" id="IPR036890">
    <property type="entry name" value="HATPase_C_sf"/>
</dbReference>
<accession>A0A1B2I1M3</accession>
<dbReference type="SMART" id="SM00304">
    <property type="entry name" value="HAMP"/>
    <property type="match status" value="1"/>
</dbReference>
<proteinExistence type="predicted"/>
<keyword evidence="10" id="KW-0418">Kinase</keyword>
<evidence type="ECO:0000313" key="19">
    <source>
        <dbReference type="Proteomes" id="UP000093044"/>
    </source>
</evidence>
<keyword evidence="5" id="KW-0997">Cell inner membrane</keyword>
<dbReference type="AlphaFoldDB" id="A0A1B2I1M3"/>
<evidence type="ECO:0000256" key="12">
    <source>
        <dbReference type="ARBA" id="ARBA00022989"/>
    </source>
</evidence>